<dbReference type="Gene3D" id="1.10.238.10">
    <property type="entry name" value="EF-hand"/>
    <property type="match status" value="1"/>
</dbReference>
<keyword evidence="13 22" id="KW-0472">Membrane</keyword>
<dbReference type="GO" id="GO:0086010">
    <property type="term" value="P:membrane depolarization during action potential"/>
    <property type="evidence" value="ECO:0007669"/>
    <property type="project" value="TreeGrafter"/>
</dbReference>
<evidence type="ECO:0000256" key="23">
    <source>
        <dbReference type="SAM" id="MobiDB-lite"/>
    </source>
</evidence>
<feature type="transmembrane region" description="Helical" evidence="22">
    <location>
        <begin position="1115"/>
        <end position="1134"/>
    </location>
</feature>
<keyword evidence="9 22" id="KW-0851">Voltage-gated channel</keyword>
<protein>
    <recommendedName>
        <fullName evidence="22">Sodium channel protein</fullName>
    </recommendedName>
</protein>
<evidence type="ECO:0000256" key="12">
    <source>
        <dbReference type="ARBA" id="ARBA00023065"/>
    </source>
</evidence>
<dbReference type="Proteomes" id="UP001501940">
    <property type="component" value="Chromosome 10"/>
</dbReference>
<dbReference type="GO" id="GO:0019228">
    <property type="term" value="P:neuronal action potential"/>
    <property type="evidence" value="ECO:0007669"/>
    <property type="project" value="TreeGrafter"/>
</dbReference>
<dbReference type="FunFam" id="1.10.287.70:FF:000006">
    <property type="entry name" value="Sodium channel protein"/>
    <property type="match status" value="1"/>
</dbReference>
<dbReference type="FunFam" id="1.20.120.350:FF:000003">
    <property type="entry name" value="Voltage-dependent sodium channel"/>
    <property type="match status" value="1"/>
</dbReference>
<dbReference type="Gene3D" id="1.20.5.1190">
    <property type="entry name" value="iswi atpase"/>
    <property type="match status" value="1"/>
</dbReference>
<dbReference type="InterPro" id="IPR005821">
    <property type="entry name" value="Ion_trans_dom"/>
</dbReference>
<evidence type="ECO:0000256" key="8">
    <source>
        <dbReference type="ARBA" id="ARBA00022843"/>
    </source>
</evidence>
<feature type="transmembrane region" description="Helical" evidence="22">
    <location>
        <begin position="377"/>
        <end position="404"/>
    </location>
</feature>
<evidence type="ECO:0000256" key="2">
    <source>
        <dbReference type="ARBA" id="ARBA00022448"/>
    </source>
</evidence>
<evidence type="ECO:0000259" key="27">
    <source>
        <dbReference type="Pfam" id="PF24609"/>
    </source>
</evidence>
<reference evidence="28 29" key="1">
    <citation type="submission" date="2022-01" db="EMBL/GenBank/DDBJ databases">
        <title>A chromosome-scale genome assembly of the false clownfish, Amphiprion ocellaris.</title>
        <authorList>
            <person name="Ryu T."/>
        </authorList>
    </citation>
    <scope>NUCLEOTIDE SEQUENCE [LARGE SCALE GENOMIC DNA]</scope>
</reference>
<dbReference type="GeneTree" id="ENSGT00940000154992"/>
<feature type="transmembrane region" description="Helical" evidence="22">
    <location>
        <begin position="1354"/>
        <end position="1377"/>
    </location>
</feature>
<dbReference type="Pfam" id="PF00520">
    <property type="entry name" value="Ion_trans"/>
    <property type="match status" value="4"/>
</dbReference>
<feature type="transmembrane region" description="Helical" evidence="22">
    <location>
        <begin position="1232"/>
        <end position="1258"/>
    </location>
</feature>
<proteinExistence type="inferred from homology"/>
<dbReference type="FunFam" id="1.20.120.350:FF:000005">
    <property type="entry name" value="Sodium channel protein"/>
    <property type="match status" value="1"/>
</dbReference>
<feature type="transmembrane region" description="Helical" evidence="22">
    <location>
        <begin position="1491"/>
        <end position="1516"/>
    </location>
</feature>
<comment type="function">
    <text evidence="22">Mediates the voltage-dependent sodium ion permeability of excitable membranes. Assuming opened or closed conformations in response to the voltage difference across the membrane, the protein forms a sodium-selective channel through which Na(+) ions may pass in accordance with their electrochemical gradient.</text>
</comment>
<evidence type="ECO:0000256" key="21">
    <source>
        <dbReference type="ARBA" id="ARBA00064899"/>
    </source>
</evidence>
<keyword evidence="3 22" id="KW-0894">Sodium channel</keyword>
<keyword evidence="12 22" id="KW-0406">Ion transport</keyword>
<feature type="transmembrane region" description="Helical" evidence="22">
    <location>
        <begin position="1553"/>
        <end position="1581"/>
    </location>
</feature>
<evidence type="ECO:0000256" key="7">
    <source>
        <dbReference type="ARBA" id="ARBA00022737"/>
    </source>
</evidence>
<evidence type="ECO:0000256" key="13">
    <source>
        <dbReference type="ARBA" id="ARBA00023136"/>
    </source>
</evidence>
<evidence type="ECO:0000256" key="17">
    <source>
        <dbReference type="ARBA" id="ARBA00023303"/>
    </source>
</evidence>
<evidence type="ECO:0000256" key="20">
    <source>
        <dbReference type="ARBA" id="ARBA00055248"/>
    </source>
</evidence>
<feature type="transmembrane region" description="Helical" evidence="22">
    <location>
        <begin position="130"/>
        <end position="152"/>
    </location>
</feature>
<dbReference type="FunFam" id="1.20.120.350:FF:000002">
    <property type="entry name" value="Sodium channel protein"/>
    <property type="match status" value="1"/>
</dbReference>
<dbReference type="PANTHER" id="PTHR10037">
    <property type="entry name" value="VOLTAGE-GATED CATION CHANNEL CALCIUM AND SODIUM"/>
    <property type="match status" value="1"/>
</dbReference>
<dbReference type="InterPro" id="IPR044564">
    <property type="entry name" value="Na_chnl_inactivation_gate"/>
</dbReference>
<evidence type="ECO:0000259" key="24">
    <source>
        <dbReference type="Pfam" id="PF00520"/>
    </source>
</evidence>
<feature type="transmembrane region" description="Helical" evidence="22">
    <location>
        <begin position="258"/>
        <end position="281"/>
    </location>
</feature>
<feature type="transmembrane region" description="Helical" evidence="22">
    <location>
        <begin position="1466"/>
        <end position="1484"/>
    </location>
</feature>
<comment type="catalytic activity">
    <reaction evidence="18">
        <text>Na(+)(in) = Na(+)(out)</text>
        <dbReference type="Rhea" id="RHEA:34963"/>
        <dbReference type="ChEBI" id="CHEBI:29101"/>
    </reaction>
</comment>
<keyword evidence="14" id="KW-1015">Disulfide bond</keyword>
<feature type="transmembrane region" description="Helical" evidence="22">
    <location>
        <begin position="1436"/>
        <end position="1454"/>
    </location>
</feature>
<dbReference type="FunFam" id="1.10.238.10:FF:000002">
    <property type="entry name" value="Sodium channel protein"/>
    <property type="match status" value="1"/>
</dbReference>
<feature type="domain" description="Sodium ion transport-associated" evidence="25">
    <location>
        <begin position="881"/>
        <end position="1110"/>
    </location>
</feature>
<reference evidence="28" key="3">
    <citation type="submission" date="2025-09" db="UniProtKB">
        <authorList>
            <consortium name="Ensembl"/>
        </authorList>
    </citation>
    <scope>IDENTIFICATION</scope>
</reference>
<comment type="subunit">
    <text evidence="21">Voltage-gated sodium (Nav) channels consist of an ion-conducting alpha subunit which is functional on its own associated with regulatory beta subunits.</text>
</comment>
<keyword evidence="2 22" id="KW-0813">Transport</keyword>
<feature type="transmembrane region" description="Helical" evidence="22">
    <location>
        <begin position="997"/>
        <end position="1016"/>
    </location>
</feature>
<name>A0AAQ6A7T5_AMPOC</name>
<comment type="subcellular location">
    <subcellularLocation>
        <location evidence="1 22">Cell membrane</location>
        <topology evidence="1 22">Multi-pass membrane protein</topology>
    </subcellularLocation>
</comment>
<feature type="transmembrane region" description="Helical" evidence="22">
    <location>
        <begin position="235"/>
        <end position="252"/>
    </location>
</feature>
<dbReference type="InterPro" id="IPR010526">
    <property type="entry name" value="Na_trans_assoc_dom"/>
</dbReference>
<dbReference type="Pfam" id="PF06512">
    <property type="entry name" value="Na_trans_assoc"/>
    <property type="match status" value="1"/>
</dbReference>
<keyword evidence="16 22" id="KW-0739">Sodium transport</keyword>
<dbReference type="Ensembl" id="ENSAOCT00000081166.1">
    <property type="protein sequence ID" value="ENSAOCP00000072801.1"/>
    <property type="gene ID" value="ENSAOCG00000009831.2"/>
</dbReference>
<dbReference type="Gene3D" id="1.20.120.350">
    <property type="entry name" value="Voltage-gated potassium channels. Chain C"/>
    <property type="match status" value="4"/>
</dbReference>
<dbReference type="GO" id="GO:0001518">
    <property type="term" value="C:voltage-gated sodium channel complex"/>
    <property type="evidence" value="ECO:0007669"/>
    <property type="project" value="UniProtKB-UniRule"/>
</dbReference>
<dbReference type="SUPFAM" id="SSF81324">
    <property type="entry name" value="Voltage-gated potassium channels"/>
    <property type="match status" value="4"/>
</dbReference>
<dbReference type="InterPro" id="IPR043203">
    <property type="entry name" value="VGCC_Ca_Na"/>
</dbReference>
<reference evidence="28" key="2">
    <citation type="submission" date="2025-08" db="UniProtKB">
        <authorList>
            <consortium name="Ensembl"/>
        </authorList>
    </citation>
    <scope>IDENTIFICATION</scope>
</reference>
<evidence type="ECO:0000256" key="3">
    <source>
        <dbReference type="ARBA" id="ARBA00022461"/>
    </source>
</evidence>
<keyword evidence="8" id="KW-0832">Ubl conjugation</keyword>
<evidence type="ECO:0000256" key="16">
    <source>
        <dbReference type="ARBA" id="ARBA00023201"/>
    </source>
</evidence>
<dbReference type="FunFam" id="1.20.120.350:FF:000004">
    <property type="entry name" value="Sodium channel protein"/>
    <property type="match status" value="1"/>
</dbReference>
<comment type="caution">
    <text evidence="22">Lacks conserved residue(s) required for the propagation of feature annotation.</text>
</comment>
<evidence type="ECO:0000256" key="14">
    <source>
        <dbReference type="ARBA" id="ARBA00023157"/>
    </source>
</evidence>
<feature type="domain" description="SCN5A-like C-terminal IQ motif" evidence="27">
    <location>
        <begin position="1802"/>
        <end position="1833"/>
    </location>
</feature>
<feature type="region of interest" description="Disordered" evidence="23">
    <location>
        <begin position="32"/>
        <end position="54"/>
    </location>
</feature>
<evidence type="ECO:0000256" key="4">
    <source>
        <dbReference type="ARBA" id="ARBA00022475"/>
    </source>
</evidence>
<evidence type="ECO:0000256" key="1">
    <source>
        <dbReference type="ARBA" id="ARBA00004651"/>
    </source>
</evidence>
<keyword evidence="15" id="KW-0325">Glycoprotein</keyword>
<dbReference type="FunFam" id="1.20.5.1190:FF:000001">
    <property type="entry name" value="Sodium channel protein"/>
    <property type="match status" value="1"/>
</dbReference>
<feature type="transmembrane region" description="Helical" evidence="22">
    <location>
        <begin position="1193"/>
        <end position="1212"/>
    </location>
</feature>
<dbReference type="PRINTS" id="PR00170">
    <property type="entry name" value="NACHANNEL"/>
</dbReference>
<dbReference type="InterPro" id="IPR058542">
    <property type="entry name" value="IQ_SCN5A_C"/>
</dbReference>
<feature type="transmembrane region" description="Helical" evidence="22">
    <location>
        <begin position="99"/>
        <end position="118"/>
    </location>
</feature>
<feature type="transmembrane region" description="Helical" evidence="22">
    <location>
        <begin position="754"/>
        <end position="782"/>
    </location>
</feature>
<feature type="transmembrane region" description="Helical" evidence="22">
    <location>
        <begin position="1657"/>
        <end position="1680"/>
    </location>
</feature>
<keyword evidence="4" id="KW-1003">Cell membrane</keyword>
<evidence type="ECO:0000313" key="28">
    <source>
        <dbReference type="Ensembl" id="ENSAOCP00000072801.1"/>
    </source>
</evidence>
<keyword evidence="17 22" id="KW-0407">Ion channel</keyword>
<feature type="transmembrane region" description="Helical" evidence="22">
    <location>
        <begin position="674"/>
        <end position="697"/>
    </location>
</feature>
<dbReference type="InterPro" id="IPR024583">
    <property type="entry name" value="Na_trans_cytopl"/>
</dbReference>
<keyword evidence="5" id="KW-0597">Phosphoprotein</keyword>
<evidence type="ECO:0000256" key="15">
    <source>
        <dbReference type="ARBA" id="ARBA00023180"/>
    </source>
</evidence>
<accession>A0AAQ6A7T5</accession>
<evidence type="ECO:0000256" key="11">
    <source>
        <dbReference type="ARBA" id="ARBA00023053"/>
    </source>
</evidence>
<dbReference type="InterPro" id="IPR027359">
    <property type="entry name" value="Volt_channel_dom_sf"/>
</dbReference>
<comment type="function">
    <text evidence="20">Pore-forming subunit of a voltage-gated sodium (Nav) channel that directly mediates the depolarizing phase of action potentials in excitable membranes. Navs, also called VGSCs (voltage-gated sodium channels) or VDSCs (voltage-dependent sodium channels), operate by switching between closed and open conformations depending on the voltage difference across the membrane. In the open conformation they allow Na(+) ions to selectively pass through the pore, along their electrochemical gradient. The influx of Na+ ions provokes membrane depolarization, initiating the propagation of electrical signals throughout cells and tissues.</text>
</comment>
<evidence type="ECO:0000256" key="9">
    <source>
        <dbReference type="ARBA" id="ARBA00022882"/>
    </source>
</evidence>
<keyword evidence="10 22" id="KW-1133">Transmembrane helix</keyword>
<dbReference type="CDD" id="cd13433">
    <property type="entry name" value="Na_channel_gate"/>
    <property type="match status" value="1"/>
</dbReference>
<comment type="similarity">
    <text evidence="19">Belongs to the sodium channel (TC 1.A.1.10) family. Nav1.4/SCN4A subfamily.</text>
</comment>
<feature type="domain" description="Ion transport" evidence="24">
    <location>
        <begin position="1435"/>
        <end position="1690"/>
    </location>
</feature>
<feature type="domain" description="Ion transport" evidence="24">
    <location>
        <begin position="1114"/>
        <end position="1385"/>
    </location>
</feature>
<evidence type="ECO:0000259" key="25">
    <source>
        <dbReference type="Pfam" id="PF06512"/>
    </source>
</evidence>
<dbReference type="InterPro" id="IPR000048">
    <property type="entry name" value="IQ_motif_EF-hand-BS"/>
</dbReference>
<evidence type="ECO:0000256" key="19">
    <source>
        <dbReference type="ARBA" id="ARBA00038083"/>
    </source>
</evidence>
<dbReference type="SMART" id="SM00015">
    <property type="entry name" value="IQ"/>
    <property type="match status" value="1"/>
</dbReference>
<dbReference type="InterPro" id="IPR001696">
    <property type="entry name" value="Na_channel_asu"/>
</dbReference>
<dbReference type="Pfam" id="PF11933">
    <property type="entry name" value="Na_trans_cytopl"/>
    <property type="match status" value="1"/>
</dbReference>
<evidence type="ECO:0000259" key="26">
    <source>
        <dbReference type="Pfam" id="PF11933"/>
    </source>
</evidence>
<feature type="domain" description="Ion transport" evidence="24">
    <location>
        <begin position="643"/>
        <end position="874"/>
    </location>
</feature>
<feature type="transmembrane region" description="Helical" evidence="22">
    <location>
        <begin position="842"/>
        <end position="867"/>
    </location>
</feature>
<keyword evidence="6 22" id="KW-0812">Transmembrane</keyword>
<dbReference type="GO" id="GO:0005248">
    <property type="term" value="F:voltage-gated sodium channel activity"/>
    <property type="evidence" value="ECO:0007669"/>
    <property type="project" value="InterPro"/>
</dbReference>
<evidence type="ECO:0000256" key="22">
    <source>
        <dbReference type="RuleBase" id="RU361132"/>
    </source>
</evidence>
<feature type="transmembrane region" description="Helical" evidence="22">
    <location>
        <begin position="1155"/>
        <end position="1173"/>
    </location>
</feature>
<evidence type="ECO:0000313" key="29">
    <source>
        <dbReference type="Proteomes" id="UP001501940"/>
    </source>
</evidence>
<evidence type="ECO:0000256" key="18">
    <source>
        <dbReference type="ARBA" id="ARBA00036239"/>
    </source>
</evidence>
<dbReference type="FunFam" id="1.10.287.70:FF:000001">
    <property type="entry name" value="Sodium channel protein"/>
    <property type="match status" value="1"/>
</dbReference>
<dbReference type="PANTHER" id="PTHR10037:SF292">
    <property type="entry name" value="SODIUM CHANNEL PROTEIN"/>
    <property type="match status" value="1"/>
</dbReference>
<evidence type="ECO:0000256" key="6">
    <source>
        <dbReference type="ARBA" id="ARBA00022692"/>
    </source>
</evidence>
<dbReference type="PROSITE" id="PS50096">
    <property type="entry name" value="IQ"/>
    <property type="match status" value="1"/>
</dbReference>
<feature type="transmembrane region" description="Helical" evidence="22">
    <location>
        <begin position="203"/>
        <end position="223"/>
    </location>
</feature>
<evidence type="ECO:0000256" key="5">
    <source>
        <dbReference type="ARBA" id="ARBA00022553"/>
    </source>
</evidence>
<keyword evidence="7" id="KW-0677">Repeat</keyword>
<dbReference type="Pfam" id="PF24609">
    <property type="entry name" value="IQ_SCN5A_C"/>
    <property type="match status" value="1"/>
</dbReference>
<evidence type="ECO:0000256" key="10">
    <source>
        <dbReference type="ARBA" id="ARBA00022989"/>
    </source>
</evidence>
<keyword evidence="29" id="KW-1185">Reference proteome</keyword>
<feature type="domain" description="Ion transport" evidence="24">
    <location>
        <begin position="139"/>
        <end position="410"/>
    </location>
</feature>
<sequence>MAAMLLPTGPDGLRRFTRESLAALEQRIAEEQAKKAKDCHETHRNAEPPKPRADLEAGKQLPRIFGDIPPELIGVPLEDIDPFYYKNQRTFIVLNKGKAIFRFSSTSALYIFTPFHFIRTIAIKVLVHAYPFSGCSVHTYFIMFTILTNCFFMAMSDPPTWTKYLEYTFTGIYTFESAIKMFARGFCIVPFTFLRDPWNWLDFTVIVMAYLTEFVDLGNVSALRTFRVLRALKTISVIPGLKTIVGALIQSVRKLADVMILTVFCLSVFALIGLQLFMGLLRQKCIRSLAHCINSSYSPNTSFIFEGAKDALICGYGSDAGKCPDGFDCLKVGRNPNYGYTSFDTFGWAFLALFRLMTQDYWEKLFHQTLRSAGKTYMVFFVLVIFLGSFYLVNLILAVVAMAYEEQNQATIAEAWQKEREFQLAMEHLRREQRVGAGQMGLSYFLKTNFLKSNSYSHRRRTQCCPQSCLRSPPLSPMPVHPLLATLSSHPLSTRRGSQNSIFSSFRVRNNSEADFGDDEYSVHGDVFRSRTSSTATPWKRRTGSVRSHCSQVFTPSLNINGRLNISLDHNGVTAVGLHTPTSMPAHSMERVREDTVSGIHLEESRQKCHPCWYTFAKKYLIWDCCPWWLKLKDCVKFMVMDPFLDLGITICIVLNTLFMALEHYPMTDEFNTMLSVGNLVFTGIFTAEMVLKLIALDPYYYFQQGWNIFDGIIVCLSLMELGLSNVEGLSVLRSFRLLRVFKLAKSWPTLNTLIKIIGNSVGALGNLTLVLAIIVFIFAVVGMQLFGKNYQDCVCKISIDCQLPRWHMKDFFHSFLIVFRVLCGEWIETMWDCMEVAGQPLCILVFMLVMVIGNLVVLNLFLALLLSSFSSDNLSAPDEDGDLNNIQIAIARIHAGVSWLGANVINLFNQSLKRRKQKPAEVSQDVKPVANHVEKKYIIPEEDSYMTNPNLTVIVPIAQEESDVEFLEEEEISESSEDEDEKVSLSHLETRVCRRMWLKFMLFLLSILIAFRDYYYHSLFIEWFSAWWKPHTLTFLFLMRPEISLSEGSTVDLRRPGEEADNFSELDEESMEPEECFPDFCMRHCQCCNIDTSQGLGQMWWRLRKTCYQIVEHSWFETFIIFMILLSSGALAFEDIYIEKRKVVKVVLEYADKVFSYIFVLEMFLKWIAYGFKKYFTNYWCWLDFLIVDVSLISLVANSLGYSDFAAIKSLRTLRALRPLRALSRFEGMRVVVNALIGAIPSIMNVLLVCLIFWLIFSIMGVNLFAGKFGKCVNRTGFTHSVSIVNNKSECLSMNDTQFYWTKVKVNFDNVGLGYLSLLQVATFKGWMEIMHAAVDSRGVEEQPVREINLYMYLYFVVFIIFGSFFTLNLFIGVIIDNFNQQKRKISGQDIFMTEEQKKYYNAMKKLGSKKPQKPIPRPANILQAFFFDLASKQAFDIMIMMLIIVNMVTMMVETDEQSEQTESILNKINLAFIVIFTTECLIKIFALRCYFFTVAWNIFDFVVIILSIVGIVLADIIEKYFVSPTLFRVIRLARIGRVLRLIRAAKGIRTLLFALMMSMPALFNIGLLLFLVMFIYAIFGMANFAYVKKQDGVDDMFNFETFGNSMICLFQISTSAGWDNLLSPIMASSPDECDINFVNTGTNTRGNCGSPSVGIAFFVSYIIISFLIVVNMYIAIILENFSVATEESTEPLSEDDFEMFYEVWEKFDSEATQFIEFSMLSNFADTLSEPLRIAKPNKIKLIAMDLPMVSGDRIHCLDILFAFTKRVLGESGEMDALKQQMEEKFMMTNPSKISHEPITSTLRRKLEEVSAIIIQRCYRRHLVRRQMKQASYLYRQINYVTVVDVENAPEREGLIATMMQHFGPVGTEDVQLTEETQMSSPPSYDSVTRAACLSVPKVVRSISRDSELGEPGENYEETFL</sequence>
<dbReference type="Gene3D" id="1.10.287.70">
    <property type="match status" value="4"/>
</dbReference>
<feature type="transmembrane region" description="Helical" evidence="22">
    <location>
        <begin position="644"/>
        <end position="662"/>
    </location>
</feature>
<organism evidence="28 29">
    <name type="scientific">Amphiprion ocellaris</name>
    <name type="common">Clown anemonefish</name>
    <dbReference type="NCBI Taxonomy" id="80972"/>
    <lineage>
        <taxon>Eukaryota</taxon>
        <taxon>Metazoa</taxon>
        <taxon>Chordata</taxon>
        <taxon>Craniata</taxon>
        <taxon>Vertebrata</taxon>
        <taxon>Euteleostomi</taxon>
        <taxon>Actinopterygii</taxon>
        <taxon>Neopterygii</taxon>
        <taxon>Teleostei</taxon>
        <taxon>Neoteleostei</taxon>
        <taxon>Acanthomorphata</taxon>
        <taxon>Ovalentaria</taxon>
        <taxon>Pomacentridae</taxon>
        <taxon>Amphiprion</taxon>
    </lineage>
</organism>
<feature type="domain" description="Voltage-gated Na+ ion channel cytoplasmic" evidence="26">
    <location>
        <begin position="488"/>
        <end position="588"/>
    </location>
</feature>
<feature type="transmembrane region" description="Helical" evidence="22">
    <location>
        <begin position="887"/>
        <end position="909"/>
    </location>
</feature>
<keyword evidence="11 22" id="KW-0915">Sodium</keyword>